<dbReference type="Proteomes" id="UP000092482">
    <property type="component" value="Chromosome"/>
</dbReference>
<proteinExistence type="predicted"/>
<dbReference type="STRING" id="1758689.SGUI_3045"/>
<sequence length="121" mass="13621">MKPKNASRAPELKMSAMRCSTMMSFRWVLRGRVEQGTGRPTGLCTRVPQTTVRACSQSSRWDESWTDLYLGGDGGHASCPRLRLWETGREQSTSGGPMSKRARKRRDRKKKAANHGRKPNA</sequence>
<accession>A0A1B1NGB8</accession>
<name>A0A1B1NGB8_9MICO</name>
<feature type="compositionally biased region" description="Basic residues" evidence="1">
    <location>
        <begin position="100"/>
        <end position="121"/>
    </location>
</feature>
<dbReference type="InterPro" id="IPR058090">
    <property type="entry name" value="bL37_actino"/>
</dbReference>
<evidence type="ECO:0000313" key="2">
    <source>
        <dbReference type="EMBL" id="ANS80441.1"/>
    </source>
</evidence>
<feature type="region of interest" description="Disordered" evidence="1">
    <location>
        <begin position="86"/>
        <end position="121"/>
    </location>
</feature>
<dbReference type="EMBL" id="CP014989">
    <property type="protein sequence ID" value="ANS80441.1"/>
    <property type="molecule type" value="Genomic_DNA"/>
</dbReference>
<evidence type="ECO:0000256" key="1">
    <source>
        <dbReference type="SAM" id="MobiDB-lite"/>
    </source>
</evidence>
<reference evidence="2 3" key="1">
    <citation type="submission" date="2016-03" db="EMBL/GenBank/DDBJ databases">
        <title>Shallow-sea hydrothermal system.</title>
        <authorList>
            <person name="Tang K."/>
        </authorList>
    </citation>
    <scope>NUCLEOTIDE SEQUENCE [LARGE SCALE GENOMIC DNA]</scope>
    <source>
        <strain evidence="2 3">JLT9</strain>
    </source>
</reference>
<evidence type="ECO:0000313" key="3">
    <source>
        <dbReference type="Proteomes" id="UP000092482"/>
    </source>
</evidence>
<protein>
    <submittedName>
        <fullName evidence="2">Uncharacterized protein</fullName>
    </submittedName>
</protein>
<dbReference type="Pfam" id="PF26427">
    <property type="entry name" value="HR_L37"/>
    <property type="match status" value="1"/>
</dbReference>
<organism evidence="2 3">
    <name type="scientific">Serinicoccus hydrothermalis</name>
    <dbReference type="NCBI Taxonomy" id="1758689"/>
    <lineage>
        <taxon>Bacteria</taxon>
        <taxon>Bacillati</taxon>
        <taxon>Actinomycetota</taxon>
        <taxon>Actinomycetes</taxon>
        <taxon>Micrococcales</taxon>
        <taxon>Ornithinimicrobiaceae</taxon>
        <taxon>Serinicoccus</taxon>
    </lineage>
</organism>
<gene>
    <name evidence="2" type="ORF">SGUI_3045</name>
</gene>
<dbReference type="NCBIfam" id="NF047428">
    <property type="entry name" value="ribo_Myco_bL37"/>
    <property type="match status" value="1"/>
</dbReference>
<keyword evidence="3" id="KW-1185">Reference proteome</keyword>
<dbReference type="KEGG" id="serj:SGUI_3045"/>
<dbReference type="AlphaFoldDB" id="A0A1B1NGB8"/>